<protein>
    <submittedName>
        <fullName evidence="3">Uncharacterized protein</fullName>
    </submittedName>
</protein>
<feature type="transmembrane region" description="Helical" evidence="2">
    <location>
        <begin position="159"/>
        <end position="177"/>
    </location>
</feature>
<sequence length="197" mass="20820">MARPAERTSTPPQADNSAPAAISAPASAAAGDADASGVSADDVALLANHSVLSSSSSQKRITPRAHVRRLSTVTFPVAAFFWLWAATNCVTKRVPDLGVVSFATVMLAAAYALKMTSGHTSDIPKRDEMVAARRACFWSCAVVAVNYLLGIVLVPDVGFRVYCTIAGVAFFMWGVMWSRAVDNFTVTTHGRLTGGEP</sequence>
<dbReference type="AlphaFoldDB" id="A0A830H932"/>
<accession>A0A830H932</accession>
<feature type="region of interest" description="Disordered" evidence="1">
    <location>
        <begin position="1"/>
        <end position="25"/>
    </location>
</feature>
<feature type="transmembrane region" description="Helical" evidence="2">
    <location>
        <begin position="135"/>
        <end position="153"/>
    </location>
</feature>
<proteinExistence type="predicted"/>
<comment type="caution">
    <text evidence="3">The sequence shown here is derived from an EMBL/GenBank/DDBJ whole genome shotgun (WGS) entry which is preliminary data.</text>
</comment>
<organism evidence="3 4">
    <name type="scientific">Pycnococcus provasolii</name>
    <dbReference type="NCBI Taxonomy" id="41880"/>
    <lineage>
        <taxon>Eukaryota</taxon>
        <taxon>Viridiplantae</taxon>
        <taxon>Chlorophyta</taxon>
        <taxon>Pseudoscourfieldiophyceae</taxon>
        <taxon>Pseudoscourfieldiales</taxon>
        <taxon>Pycnococcaceae</taxon>
        <taxon>Pycnococcus</taxon>
    </lineage>
</organism>
<feature type="transmembrane region" description="Helical" evidence="2">
    <location>
        <begin position="67"/>
        <end position="85"/>
    </location>
</feature>
<feature type="compositionally biased region" description="Low complexity" evidence="1">
    <location>
        <begin position="14"/>
        <end position="25"/>
    </location>
</feature>
<evidence type="ECO:0000256" key="2">
    <source>
        <dbReference type="SAM" id="Phobius"/>
    </source>
</evidence>
<evidence type="ECO:0000256" key="1">
    <source>
        <dbReference type="SAM" id="MobiDB-lite"/>
    </source>
</evidence>
<gene>
    <name evidence="3" type="ORF">PPROV_000043400</name>
</gene>
<keyword evidence="2" id="KW-0812">Transmembrane</keyword>
<keyword evidence="2" id="KW-1133">Transmembrane helix</keyword>
<reference evidence="3" key="1">
    <citation type="submission" date="2020-10" db="EMBL/GenBank/DDBJ databases">
        <title>Unveiling of a novel bifunctional photoreceptor, Dualchrome1, isolated from a cosmopolitan green alga.</title>
        <authorList>
            <person name="Suzuki S."/>
            <person name="Kawachi M."/>
        </authorList>
    </citation>
    <scope>NUCLEOTIDE SEQUENCE</scope>
    <source>
        <strain evidence="3">NIES 2893</strain>
    </source>
</reference>
<keyword evidence="4" id="KW-1185">Reference proteome</keyword>
<evidence type="ECO:0000313" key="4">
    <source>
        <dbReference type="Proteomes" id="UP000660262"/>
    </source>
</evidence>
<feature type="transmembrane region" description="Helical" evidence="2">
    <location>
        <begin position="97"/>
        <end position="114"/>
    </location>
</feature>
<dbReference type="EMBL" id="BNJQ01000001">
    <property type="protein sequence ID" value="GHP01677.1"/>
    <property type="molecule type" value="Genomic_DNA"/>
</dbReference>
<evidence type="ECO:0000313" key="3">
    <source>
        <dbReference type="EMBL" id="GHP01677.1"/>
    </source>
</evidence>
<dbReference type="Proteomes" id="UP000660262">
    <property type="component" value="Unassembled WGS sequence"/>
</dbReference>
<keyword evidence="2" id="KW-0472">Membrane</keyword>
<name>A0A830H932_9CHLO</name>